<dbReference type="PROSITE" id="PS51671">
    <property type="entry name" value="ACT"/>
    <property type="match status" value="1"/>
</dbReference>
<organism evidence="2 3">
    <name type="scientific">Shewanella jiangmenensis</name>
    <dbReference type="NCBI Taxonomy" id="2837387"/>
    <lineage>
        <taxon>Bacteria</taxon>
        <taxon>Pseudomonadati</taxon>
        <taxon>Pseudomonadota</taxon>
        <taxon>Gammaproteobacteria</taxon>
        <taxon>Alteromonadales</taxon>
        <taxon>Shewanellaceae</taxon>
        <taxon>Shewanella</taxon>
    </lineage>
</organism>
<dbReference type="Pfam" id="PF13740">
    <property type="entry name" value="ACT_6"/>
    <property type="match status" value="1"/>
</dbReference>
<dbReference type="Gene3D" id="3.30.70.260">
    <property type="match status" value="2"/>
</dbReference>
<dbReference type="SUPFAM" id="SSF55021">
    <property type="entry name" value="ACT-like"/>
    <property type="match status" value="2"/>
</dbReference>
<proteinExistence type="predicted"/>
<evidence type="ECO:0000313" key="3">
    <source>
        <dbReference type="Proteomes" id="UP001195903"/>
    </source>
</evidence>
<dbReference type="EMBL" id="JAHEPS010000003">
    <property type="protein sequence ID" value="MBT1444674.1"/>
    <property type="molecule type" value="Genomic_DNA"/>
</dbReference>
<gene>
    <name evidence="2" type="ORF">KJI95_09095</name>
</gene>
<dbReference type="InterPro" id="IPR002912">
    <property type="entry name" value="ACT_dom"/>
</dbReference>
<reference evidence="2 3" key="1">
    <citation type="submission" date="2021-05" db="EMBL/GenBank/DDBJ databases">
        <title>Shewanella sp. JM162201.</title>
        <authorList>
            <person name="Xu S."/>
            <person name="Li A."/>
        </authorList>
    </citation>
    <scope>NUCLEOTIDE SEQUENCE [LARGE SCALE GENOMIC DNA]</scope>
    <source>
        <strain evidence="2 3">JM162201</strain>
    </source>
</reference>
<keyword evidence="3" id="KW-1185">Reference proteome</keyword>
<comment type="caution">
    <text evidence="2">The sequence shown here is derived from an EMBL/GenBank/DDBJ whole genome shotgun (WGS) entry which is preliminary data.</text>
</comment>
<evidence type="ECO:0000313" key="2">
    <source>
        <dbReference type="EMBL" id="MBT1444674.1"/>
    </source>
</evidence>
<feature type="domain" description="ACT" evidence="1">
    <location>
        <begin position="100"/>
        <end position="177"/>
    </location>
</feature>
<dbReference type="InterPro" id="IPR050990">
    <property type="entry name" value="UPF0237/GcvR_regulator"/>
</dbReference>
<dbReference type="PANTHER" id="PTHR34875">
    <property type="entry name" value="UPF0237 PROTEIN MJ1558"/>
    <property type="match status" value="1"/>
</dbReference>
<sequence length="177" mass="19025">MKIQFISTVVGPLGPDVLGRLASLSRECGAEWLSSKLIRLDGQFAAIFKVSIEDSAEAMLRERLAQAFPELGFVYAPVQQAVQERHDSVAGAAPDVVTVQLALDCNDRPGLTRDINETLANLGVSVTQLESHRMQVASLGRTVFNANLTLVLPPQLDVASLSAALEAVEPNARVHPQ</sequence>
<dbReference type="RefSeq" id="WP_214506882.1">
    <property type="nucleotide sequence ID" value="NZ_JAHEPS010000003.1"/>
</dbReference>
<name>A0ABS5V2J3_9GAMM</name>
<dbReference type="Proteomes" id="UP001195903">
    <property type="component" value="Unassembled WGS sequence"/>
</dbReference>
<protein>
    <submittedName>
        <fullName evidence="2">Transcriptional regulator</fullName>
    </submittedName>
</protein>
<evidence type="ECO:0000259" key="1">
    <source>
        <dbReference type="PROSITE" id="PS51671"/>
    </source>
</evidence>
<dbReference type="PANTHER" id="PTHR34875:SF6">
    <property type="entry name" value="UPF0237 PROTEIN MJ1558"/>
    <property type="match status" value="1"/>
</dbReference>
<dbReference type="InterPro" id="IPR045865">
    <property type="entry name" value="ACT-like_dom_sf"/>
</dbReference>
<accession>A0ABS5V2J3</accession>